<dbReference type="Proteomes" id="UP000712600">
    <property type="component" value="Unassembled WGS sequence"/>
</dbReference>
<sequence>MEEEKAREDVFGDIEESKFLVSCNNKEIRCRSKSNLIELKFGRELHDTTGLKFNGGIEIRTVAVKKWEMAGSKEAIGEVKKSTTSLHLTSGIISCHRECFLSEQLLHQKRLFCAYDRLRPSTIGDSGVYLMVGQLILSEYIEEGQYTCVHELKYEEKWKARMMDHRAFSRRQVKCKESVGFKHRFANIRCSSEHKKPEKETKTVCGWKIQRRKHQLGLLRHVYNRDDLIQTLGSGILTKNSQNQINGSIKAEKSVGRKTYACMHSDKILNYLTDDTYNRDDLIQTLGSGILTKNSQNQINGSIKAEKSVGRKTYACMHSDKILNYLTDDTF</sequence>
<evidence type="ECO:0000313" key="2">
    <source>
        <dbReference type="Proteomes" id="UP000712600"/>
    </source>
</evidence>
<reference evidence="1" key="1">
    <citation type="submission" date="2019-12" db="EMBL/GenBank/DDBJ databases">
        <title>Genome sequencing and annotation of Brassica cretica.</title>
        <authorList>
            <person name="Studholme D.J."/>
            <person name="Sarris P."/>
        </authorList>
    </citation>
    <scope>NUCLEOTIDE SEQUENCE</scope>
    <source>
        <strain evidence="1">PFS-109/04</strain>
        <tissue evidence="1">Leaf</tissue>
    </source>
</reference>
<protein>
    <submittedName>
        <fullName evidence="1">Uncharacterized protein</fullName>
    </submittedName>
</protein>
<dbReference type="EMBL" id="QGKX02000088">
    <property type="protein sequence ID" value="KAF3587136.1"/>
    <property type="molecule type" value="Genomic_DNA"/>
</dbReference>
<evidence type="ECO:0000313" key="1">
    <source>
        <dbReference type="EMBL" id="KAF3587136.1"/>
    </source>
</evidence>
<gene>
    <name evidence="1" type="ORF">F2Q69_00029826</name>
</gene>
<organism evidence="1 2">
    <name type="scientific">Brassica cretica</name>
    <name type="common">Mustard</name>
    <dbReference type="NCBI Taxonomy" id="69181"/>
    <lineage>
        <taxon>Eukaryota</taxon>
        <taxon>Viridiplantae</taxon>
        <taxon>Streptophyta</taxon>
        <taxon>Embryophyta</taxon>
        <taxon>Tracheophyta</taxon>
        <taxon>Spermatophyta</taxon>
        <taxon>Magnoliopsida</taxon>
        <taxon>eudicotyledons</taxon>
        <taxon>Gunneridae</taxon>
        <taxon>Pentapetalae</taxon>
        <taxon>rosids</taxon>
        <taxon>malvids</taxon>
        <taxon>Brassicales</taxon>
        <taxon>Brassicaceae</taxon>
        <taxon>Brassiceae</taxon>
        <taxon>Brassica</taxon>
    </lineage>
</organism>
<proteinExistence type="predicted"/>
<accession>A0A8S9S341</accession>
<name>A0A8S9S341_BRACR</name>
<comment type="caution">
    <text evidence="1">The sequence shown here is derived from an EMBL/GenBank/DDBJ whole genome shotgun (WGS) entry which is preliminary data.</text>
</comment>
<dbReference type="AlphaFoldDB" id="A0A8S9S341"/>